<protein>
    <submittedName>
        <fullName evidence="1">Uncharacterized protein</fullName>
    </submittedName>
</protein>
<evidence type="ECO:0000313" key="1">
    <source>
        <dbReference type="EMBL" id="TGZ57258.1"/>
    </source>
</evidence>
<dbReference type="Proteomes" id="UP000310200">
    <property type="component" value="Unassembled WGS sequence"/>
</dbReference>
<accession>A0A4S2L9U5</accession>
<dbReference type="AlphaFoldDB" id="A0A4S2L9U5"/>
<reference evidence="1 2" key="1">
    <citation type="journal article" date="2019" name="Philos. Trans. R. Soc. Lond., B, Biol. Sci.">
        <title>Ant behaviour and brain gene expression of defending hosts depend on the ecological success of the intruding social parasite.</title>
        <authorList>
            <person name="Kaur R."/>
            <person name="Stoldt M."/>
            <person name="Jongepier E."/>
            <person name="Feldmeyer B."/>
            <person name="Menzel F."/>
            <person name="Bornberg-Bauer E."/>
            <person name="Foitzik S."/>
        </authorList>
    </citation>
    <scope>NUCLEOTIDE SEQUENCE [LARGE SCALE GENOMIC DNA]</scope>
    <source>
        <tissue evidence="1">Whole body</tissue>
    </source>
</reference>
<dbReference type="EMBL" id="QBLH01000171">
    <property type="protein sequence ID" value="TGZ57258.1"/>
    <property type="molecule type" value="Genomic_DNA"/>
</dbReference>
<proteinExistence type="predicted"/>
<gene>
    <name evidence="1" type="ORF">DBV15_10396</name>
</gene>
<evidence type="ECO:0000313" key="2">
    <source>
        <dbReference type="Proteomes" id="UP000310200"/>
    </source>
</evidence>
<comment type="caution">
    <text evidence="1">The sequence shown here is derived from an EMBL/GenBank/DDBJ whole genome shotgun (WGS) entry which is preliminary data.</text>
</comment>
<sequence>MYILAPDFSEFSTAEEVRRPIPGTCSTLPLVPFFSDQAGERRARREISLSYSRASRLLEKKGVTSLFSSLTVGFAPKRPCPPFFFAGFSFGPLVNVPFGKEPEIQANPYRTQGCTREHFPVSHPLAGARHDWRPLEHSGGSLKSFVDSIRGDTVLKLLSPLYEIGGESSSYNSISCASRSFPRSSNRPVGRRRTRIVRKLLFDANVSASWQAKTVTGYPQPLENGCPMAEMFIPRTREIWNAATCSTYVNCSAKQAVSGSSPAHISQRTVAIYTQITLHDLEQARILYFTLPRLTLQ</sequence>
<organism evidence="1 2">
    <name type="scientific">Temnothorax longispinosus</name>
    <dbReference type="NCBI Taxonomy" id="300112"/>
    <lineage>
        <taxon>Eukaryota</taxon>
        <taxon>Metazoa</taxon>
        <taxon>Ecdysozoa</taxon>
        <taxon>Arthropoda</taxon>
        <taxon>Hexapoda</taxon>
        <taxon>Insecta</taxon>
        <taxon>Pterygota</taxon>
        <taxon>Neoptera</taxon>
        <taxon>Endopterygota</taxon>
        <taxon>Hymenoptera</taxon>
        <taxon>Apocrita</taxon>
        <taxon>Aculeata</taxon>
        <taxon>Formicoidea</taxon>
        <taxon>Formicidae</taxon>
        <taxon>Myrmicinae</taxon>
        <taxon>Temnothorax</taxon>
    </lineage>
</organism>
<name>A0A4S2L9U5_9HYME</name>
<keyword evidence="2" id="KW-1185">Reference proteome</keyword>